<evidence type="ECO:0000256" key="1">
    <source>
        <dbReference type="SAM" id="Phobius"/>
    </source>
</evidence>
<protein>
    <submittedName>
        <fullName evidence="2">Uncharacterized protein</fullName>
    </submittedName>
</protein>
<keyword evidence="1" id="KW-0472">Membrane</keyword>
<dbReference type="RefSeq" id="XP_068353380.1">
    <property type="nucleotide sequence ID" value="XM_068508896.1"/>
</dbReference>
<name>A0A1J4JRW2_9EUKA</name>
<dbReference type="AlphaFoldDB" id="A0A1J4JRW2"/>
<feature type="transmembrane region" description="Helical" evidence="1">
    <location>
        <begin position="72"/>
        <end position="92"/>
    </location>
</feature>
<evidence type="ECO:0000313" key="3">
    <source>
        <dbReference type="Proteomes" id="UP000179807"/>
    </source>
</evidence>
<keyword evidence="1" id="KW-1133">Transmembrane helix</keyword>
<dbReference type="VEuPathDB" id="TrichDB:TRFO_33118"/>
<gene>
    <name evidence="2" type="ORF">TRFO_33118</name>
</gene>
<accession>A0A1J4JRW2</accession>
<keyword evidence="1" id="KW-0812">Transmembrane</keyword>
<dbReference type="Proteomes" id="UP000179807">
    <property type="component" value="Unassembled WGS sequence"/>
</dbReference>
<keyword evidence="3" id="KW-1185">Reference proteome</keyword>
<dbReference type="GeneID" id="94843600"/>
<feature type="transmembrane region" description="Helical" evidence="1">
    <location>
        <begin position="104"/>
        <end position="127"/>
    </location>
</feature>
<feature type="transmembrane region" description="Helical" evidence="1">
    <location>
        <begin position="6"/>
        <end position="26"/>
    </location>
</feature>
<dbReference type="EMBL" id="MLAK01000964">
    <property type="protein sequence ID" value="OHT00244.1"/>
    <property type="molecule type" value="Genomic_DNA"/>
</dbReference>
<evidence type="ECO:0000313" key="2">
    <source>
        <dbReference type="EMBL" id="OHT00244.1"/>
    </source>
</evidence>
<proteinExistence type="predicted"/>
<organism evidence="2 3">
    <name type="scientific">Tritrichomonas foetus</name>
    <dbReference type="NCBI Taxonomy" id="1144522"/>
    <lineage>
        <taxon>Eukaryota</taxon>
        <taxon>Metamonada</taxon>
        <taxon>Parabasalia</taxon>
        <taxon>Tritrichomonadida</taxon>
        <taxon>Tritrichomonadidae</taxon>
        <taxon>Tritrichomonas</taxon>
    </lineage>
</organism>
<reference evidence="2" key="1">
    <citation type="submission" date="2016-10" db="EMBL/GenBank/DDBJ databases">
        <authorList>
            <person name="Benchimol M."/>
            <person name="Almeida L.G."/>
            <person name="Vasconcelos A.T."/>
            <person name="Perreira-Neves A."/>
            <person name="Rosa I.A."/>
            <person name="Tasca T."/>
            <person name="Bogo M.R."/>
            <person name="de Souza W."/>
        </authorList>
    </citation>
    <scope>NUCLEOTIDE SEQUENCE [LARGE SCALE GENOMIC DNA]</scope>
    <source>
        <strain evidence="2">K</strain>
    </source>
</reference>
<feature type="transmembrane region" description="Helical" evidence="1">
    <location>
        <begin position="47"/>
        <end position="66"/>
    </location>
</feature>
<feature type="transmembrane region" description="Helical" evidence="1">
    <location>
        <begin position="139"/>
        <end position="169"/>
    </location>
</feature>
<comment type="caution">
    <text evidence="2">The sequence shown here is derived from an EMBL/GenBank/DDBJ whole genome shotgun (WGS) entry which is preliminary data.</text>
</comment>
<sequence>MIKTFRGSPLLTLIFGLYFVGGPMLIAIRSELINQPNSIFHMPIMQIFAPSNIVVYGVTLGVVYTIRFVEHAIGTFLTLLGILISSFADLAVRTLFNKYTSFKITASGPTSILISLLSTYCVLFPTFHSHLVPLNEKKVMFALIIGVSLIDDILSVIPMITGLLSFFIISPIICPEEDRNEKNE</sequence>